<dbReference type="GO" id="GO:0007526">
    <property type="term" value="P:larval somatic muscle development"/>
    <property type="evidence" value="ECO:0007669"/>
    <property type="project" value="UniProtKB-ARBA"/>
</dbReference>
<sequence length="584" mass="64756">MSQHYVLTKKSTRMGRVRRNYSRKDMEDAVRAVQERRMNLNSAANYFCIPKSTLHYVVTGKSKMDFNRPPFIMSKGQENELVRVLASMTYEGVVFNFNNIEEVVERRLSGNKNPFAHGRPGRSWWNDFRLRHPEIEFVFSAFAPKDTPGSAEASWPAVNSAQVVQRLKSGDLLNAPQSMTQREIKPILPKPSTSAAMSPPYQDSSQPTPQARPLQPKQTPKAAPKPKSSAAASQPRSDNDDSEPQQVCLRWNSFHSNMETMFPTLLYKEKFVDVTLACEGRLIKCHKVVLSSCSPYLERLLSDNPCKHPIVLMPKDVPYWALRAIVDFMYRGEVNVEHEQLAPLLAAAESLQIKGLAGSPGDAGSRKDGRPGVKRKRIESPAQTNQQPKPPQPTPQNNTSSQQSTSSPATATAQSSSKKEAKESPSQKHTQMAPHIAESLRGLSPGIEITPLVSFEEIKTEPIDSNDDGSLEPPDDYGIGKVSPFKGYDDGDESLPVSHVESLMEEEDMGDESDTLNDHSQIPDPNDLLSTEMEPIEEEDDSANVYSENGMDFPDCGLSEEASDLVESYAEVCMPSDPGEHHGS</sequence>
<feature type="region of interest" description="Disordered" evidence="9">
    <location>
        <begin position="172"/>
        <end position="244"/>
    </location>
</feature>
<evidence type="ECO:0000313" key="12">
    <source>
        <dbReference type="Proteomes" id="UP000494165"/>
    </source>
</evidence>
<dbReference type="InterPro" id="IPR011333">
    <property type="entry name" value="SKP1/BTB/POZ_sf"/>
</dbReference>
<comment type="caution">
    <text evidence="11">The sequence shown here is derived from an EMBL/GenBank/DDBJ whole genome shotgun (WGS) entry which is preliminary data.</text>
</comment>
<feature type="domain" description="BTB" evidence="10">
    <location>
        <begin position="272"/>
        <end position="338"/>
    </location>
</feature>
<dbReference type="GO" id="GO:0016199">
    <property type="term" value="P:axon midline choice point recognition"/>
    <property type="evidence" value="ECO:0007669"/>
    <property type="project" value="UniProtKB-ARBA"/>
</dbReference>
<evidence type="ECO:0000256" key="2">
    <source>
        <dbReference type="ARBA" id="ARBA00022473"/>
    </source>
</evidence>
<dbReference type="SUPFAM" id="SSF54695">
    <property type="entry name" value="POZ domain"/>
    <property type="match status" value="1"/>
</dbReference>
<evidence type="ECO:0000256" key="9">
    <source>
        <dbReference type="SAM" id="MobiDB-lite"/>
    </source>
</evidence>
<dbReference type="GO" id="GO:0008406">
    <property type="term" value="P:gonad development"/>
    <property type="evidence" value="ECO:0007669"/>
    <property type="project" value="UniProtKB-ARBA"/>
</dbReference>
<dbReference type="InterPro" id="IPR051095">
    <property type="entry name" value="Dros_DevTransReg"/>
</dbReference>
<dbReference type="SUPFAM" id="SSF46689">
    <property type="entry name" value="Homeodomain-like"/>
    <property type="match status" value="1"/>
</dbReference>
<dbReference type="GO" id="GO:0003677">
    <property type="term" value="F:DNA binding"/>
    <property type="evidence" value="ECO:0007669"/>
    <property type="project" value="InterPro"/>
</dbReference>
<dbReference type="OrthoDB" id="10261408at2759"/>
<dbReference type="Pfam" id="PF05225">
    <property type="entry name" value="HTH_psq"/>
    <property type="match status" value="1"/>
</dbReference>
<keyword evidence="4" id="KW-0524">Neurogenesis</keyword>
<feature type="compositionally biased region" description="Acidic residues" evidence="9">
    <location>
        <begin position="503"/>
        <end position="515"/>
    </location>
</feature>
<keyword evidence="2" id="KW-0217">Developmental protein</keyword>
<dbReference type="InterPro" id="IPR009057">
    <property type="entry name" value="Homeodomain-like_sf"/>
</dbReference>
<evidence type="ECO:0000256" key="6">
    <source>
        <dbReference type="ARBA" id="ARBA00023163"/>
    </source>
</evidence>
<evidence type="ECO:0000256" key="1">
    <source>
        <dbReference type="ARBA" id="ARBA00004123"/>
    </source>
</evidence>
<feature type="compositionally biased region" description="Basic and acidic residues" evidence="9">
    <location>
        <begin position="417"/>
        <end position="426"/>
    </location>
</feature>
<dbReference type="GO" id="GO:0005634">
    <property type="term" value="C:nucleus"/>
    <property type="evidence" value="ECO:0007669"/>
    <property type="project" value="UniProtKB-SubCell"/>
</dbReference>
<comment type="subcellular location">
    <subcellularLocation>
        <location evidence="1">Nucleus</location>
    </subcellularLocation>
</comment>
<dbReference type="PROSITE" id="PS50097">
    <property type="entry name" value="BTB"/>
    <property type="match status" value="1"/>
</dbReference>
<keyword evidence="6" id="KW-0804">Transcription</keyword>
<keyword evidence="7" id="KW-0539">Nucleus</keyword>
<feature type="compositionally biased region" description="Polar residues" evidence="9">
    <location>
        <begin position="191"/>
        <end position="209"/>
    </location>
</feature>
<evidence type="ECO:0000256" key="7">
    <source>
        <dbReference type="ARBA" id="ARBA00023242"/>
    </source>
</evidence>
<dbReference type="CDD" id="cd18315">
    <property type="entry name" value="BTB_POZ_BAB-like"/>
    <property type="match status" value="1"/>
</dbReference>
<reference evidence="11 12" key="1">
    <citation type="submission" date="2020-04" db="EMBL/GenBank/DDBJ databases">
        <authorList>
            <person name="Alioto T."/>
            <person name="Alioto T."/>
            <person name="Gomez Garrido J."/>
        </authorList>
    </citation>
    <scope>NUCLEOTIDE SEQUENCE [LARGE SCALE GENOMIC DNA]</scope>
</reference>
<dbReference type="EMBL" id="CADEPI010000075">
    <property type="protein sequence ID" value="CAB3372686.1"/>
    <property type="molecule type" value="Genomic_DNA"/>
</dbReference>
<dbReference type="Pfam" id="PF00651">
    <property type="entry name" value="BTB"/>
    <property type="match status" value="1"/>
</dbReference>
<accession>A0A8S1D484</accession>
<feature type="compositionally biased region" description="Low complexity" evidence="9">
    <location>
        <begin position="395"/>
        <end position="416"/>
    </location>
</feature>
<feature type="region of interest" description="Disordered" evidence="9">
    <location>
        <begin position="458"/>
        <end position="558"/>
    </location>
</feature>
<feature type="compositionally biased region" description="Low complexity" evidence="9">
    <location>
        <begin position="215"/>
        <end position="235"/>
    </location>
</feature>
<dbReference type="GO" id="GO:0045467">
    <property type="term" value="P:R7 cell development"/>
    <property type="evidence" value="ECO:0007669"/>
    <property type="project" value="UniProtKB-ARBA"/>
</dbReference>
<evidence type="ECO:0000256" key="5">
    <source>
        <dbReference type="ARBA" id="ARBA00023015"/>
    </source>
</evidence>
<keyword evidence="12" id="KW-1185">Reference proteome</keyword>
<gene>
    <name evidence="11" type="ORF">CLODIP_2_CD04408</name>
</gene>
<keyword evidence="3" id="KW-0221">Differentiation</keyword>
<dbReference type="PANTHER" id="PTHR23110:SF111">
    <property type="entry name" value="LONGITUDINALS LACKING PROTEIN, ISOFORMS F_I_K_T"/>
    <property type="match status" value="1"/>
</dbReference>
<name>A0A8S1D484_9INSE</name>
<evidence type="ECO:0000313" key="11">
    <source>
        <dbReference type="EMBL" id="CAB3372686.1"/>
    </source>
</evidence>
<evidence type="ECO:0000256" key="3">
    <source>
        <dbReference type="ARBA" id="ARBA00022782"/>
    </source>
</evidence>
<dbReference type="GO" id="GO:0045476">
    <property type="term" value="P:nurse cell apoptotic process"/>
    <property type="evidence" value="ECO:0007669"/>
    <property type="project" value="UniProtKB-ARBA"/>
</dbReference>
<proteinExistence type="predicted"/>
<keyword evidence="5" id="KW-0805">Transcription regulation</keyword>
<organism evidence="11 12">
    <name type="scientific">Cloeon dipterum</name>
    <dbReference type="NCBI Taxonomy" id="197152"/>
    <lineage>
        <taxon>Eukaryota</taxon>
        <taxon>Metazoa</taxon>
        <taxon>Ecdysozoa</taxon>
        <taxon>Arthropoda</taxon>
        <taxon>Hexapoda</taxon>
        <taxon>Insecta</taxon>
        <taxon>Pterygota</taxon>
        <taxon>Palaeoptera</taxon>
        <taxon>Ephemeroptera</taxon>
        <taxon>Pisciforma</taxon>
        <taxon>Baetidae</taxon>
        <taxon>Cloeon</taxon>
    </lineage>
</organism>
<dbReference type="AlphaFoldDB" id="A0A8S1D484"/>
<dbReference type="InterPro" id="IPR000210">
    <property type="entry name" value="BTB/POZ_dom"/>
</dbReference>
<evidence type="ECO:0000256" key="4">
    <source>
        <dbReference type="ARBA" id="ARBA00022902"/>
    </source>
</evidence>
<protein>
    <recommendedName>
        <fullName evidence="10">BTB domain-containing protein</fullName>
    </recommendedName>
</protein>
<evidence type="ECO:0000259" key="10">
    <source>
        <dbReference type="PROSITE" id="PS50097"/>
    </source>
</evidence>
<feature type="compositionally biased region" description="Acidic residues" evidence="9">
    <location>
        <begin position="464"/>
        <end position="475"/>
    </location>
</feature>
<evidence type="ECO:0000256" key="8">
    <source>
        <dbReference type="ARBA" id="ARBA00037382"/>
    </source>
</evidence>
<feature type="region of interest" description="Disordered" evidence="9">
    <location>
        <begin position="355"/>
        <end position="433"/>
    </location>
</feature>
<dbReference type="SMART" id="SM00225">
    <property type="entry name" value="BTB"/>
    <property type="match status" value="1"/>
</dbReference>
<dbReference type="GO" id="GO:0048813">
    <property type="term" value="P:dendrite morphogenesis"/>
    <property type="evidence" value="ECO:0007669"/>
    <property type="project" value="UniProtKB-ARBA"/>
</dbReference>
<comment type="function">
    <text evidence="8">Putative transcription factor required for axon growth and guidance in the central and peripheral nervous systems. Repels CNS axons away from the midline by promoting the expression of the midline repellent sli and its receptor robo.</text>
</comment>
<dbReference type="Gene3D" id="3.30.710.10">
    <property type="entry name" value="Potassium Channel Kv1.1, Chain A"/>
    <property type="match status" value="1"/>
</dbReference>
<dbReference type="InterPro" id="IPR007889">
    <property type="entry name" value="HTH_Psq"/>
</dbReference>
<dbReference type="Gene3D" id="1.10.10.60">
    <property type="entry name" value="Homeodomain-like"/>
    <property type="match status" value="1"/>
</dbReference>
<dbReference type="GO" id="GO:0006357">
    <property type="term" value="P:regulation of transcription by RNA polymerase II"/>
    <property type="evidence" value="ECO:0007669"/>
    <property type="project" value="TreeGrafter"/>
</dbReference>
<dbReference type="GO" id="GO:0007464">
    <property type="term" value="P:R3/R4 cell fate commitment"/>
    <property type="evidence" value="ECO:0007669"/>
    <property type="project" value="UniProtKB-ARBA"/>
</dbReference>
<dbReference type="PANTHER" id="PTHR23110">
    <property type="entry name" value="BTB DOMAIN TRANSCRIPTION FACTOR"/>
    <property type="match status" value="1"/>
</dbReference>
<dbReference type="Proteomes" id="UP000494165">
    <property type="component" value="Unassembled WGS sequence"/>
</dbReference>
<dbReference type="GO" id="GO:0035167">
    <property type="term" value="P:larval lymph gland hemopoiesis"/>
    <property type="evidence" value="ECO:0007669"/>
    <property type="project" value="UniProtKB-ARBA"/>
</dbReference>